<dbReference type="Pfam" id="PF20293">
    <property type="entry name" value="MC6"/>
    <property type="match status" value="1"/>
</dbReference>
<sequence>MIMPSKYLREDEALIGVGGILLQRIEGRKNISSLWEDVKASHAVATFERFILALDFLFLLGLIDIKGNEIKRVGP</sequence>
<dbReference type="InterPro" id="IPR046897">
    <property type="entry name" value="ABC-3C_MC6"/>
</dbReference>
<evidence type="ECO:0000313" key="1">
    <source>
        <dbReference type="EMBL" id="MBB5143114.1"/>
    </source>
</evidence>
<keyword evidence="2" id="KW-1185">Reference proteome</keyword>
<dbReference type="AlphaFoldDB" id="A0A7W8C2Q5"/>
<reference evidence="1 2" key="1">
    <citation type="submission" date="2020-08" db="EMBL/GenBank/DDBJ databases">
        <title>Genomic Encyclopedia of Type Strains, Phase IV (KMG-IV): sequencing the most valuable type-strain genomes for metagenomic binning, comparative biology and taxonomic classification.</title>
        <authorList>
            <person name="Goeker M."/>
        </authorList>
    </citation>
    <scope>NUCLEOTIDE SEQUENCE [LARGE SCALE GENOMIC DNA]</scope>
    <source>
        <strain evidence="1 2">DSM 11275</strain>
    </source>
</reference>
<dbReference type="RefSeq" id="WP_183718479.1">
    <property type="nucleotide sequence ID" value="NZ_JACHGO010000003.1"/>
</dbReference>
<gene>
    <name evidence="1" type="ORF">HNQ38_001202</name>
</gene>
<evidence type="ECO:0000313" key="2">
    <source>
        <dbReference type="Proteomes" id="UP000539075"/>
    </source>
</evidence>
<protein>
    <submittedName>
        <fullName evidence="1">Uncharacterized protein</fullName>
    </submittedName>
</protein>
<organism evidence="1 2">
    <name type="scientific">Desulfovibrio intestinalis</name>
    <dbReference type="NCBI Taxonomy" id="58621"/>
    <lineage>
        <taxon>Bacteria</taxon>
        <taxon>Pseudomonadati</taxon>
        <taxon>Thermodesulfobacteriota</taxon>
        <taxon>Desulfovibrionia</taxon>
        <taxon>Desulfovibrionales</taxon>
        <taxon>Desulfovibrionaceae</taxon>
        <taxon>Desulfovibrio</taxon>
    </lineage>
</organism>
<dbReference type="EMBL" id="JACHGO010000003">
    <property type="protein sequence ID" value="MBB5143114.1"/>
    <property type="molecule type" value="Genomic_DNA"/>
</dbReference>
<comment type="caution">
    <text evidence="1">The sequence shown here is derived from an EMBL/GenBank/DDBJ whole genome shotgun (WGS) entry which is preliminary data.</text>
</comment>
<name>A0A7W8C2Q5_9BACT</name>
<accession>A0A7W8C2Q5</accession>
<dbReference type="Proteomes" id="UP000539075">
    <property type="component" value="Unassembled WGS sequence"/>
</dbReference>
<proteinExistence type="predicted"/>